<feature type="binding site" evidence="9">
    <location>
        <position position="150"/>
    </location>
    <ligand>
        <name>substrate</name>
    </ligand>
</feature>
<dbReference type="HOGENOM" id="CLU_023205_0_3_1"/>
<dbReference type="SUPFAM" id="SSF51430">
    <property type="entry name" value="NAD(P)-linked oxidoreductase"/>
    <property type="match status" value="1"/>
</dbReference>
<protein>
    <recommendedName>
        <fullName evidence="2">D-xylose reductase [NAD(P)H]</fullName>
        <ecNumber evidence="2">1.1.1.307</ecNumber>
    </recommendedName>
</protein>
<reference evidence="13" key="1">
    <citation type="journal article" date="2015" name="Genome Announc.">
        <title>Genome sequence of the AIDS-associated pathogen Penicillium marneffei (ATCC18224) and its near taxonomic relative Talaromyces stipitatus (ATCC10500).</title>
        <authorList>
            <person name="Nierman W.C."/>
            <person name="Fedorova-Abrams N.D."/>
            <person name="Andrianopoulos A."/>
        </authorList>
    </citation>
    <scope>NUCLEOTIDE SEQUENCE [LARGE SCALE GENOMIC DNA]</scope>
    <source>
        <strain evidence="13">ATCC 18224 / CBS 334.59 / QM 7333</strain>
    </source>
</reference>
<evidence type="ECO:0000259" key="11">
    <source>
        <dbReference type="Pfam" id="PF00248"/>
    </source>
</evidence>
<comment type="function">
    <text evidence="5">Catalyzes the initial reaction in the xylose utilization pathway by reducing D-xylose into xylitol. Xylose is a major component of hemicelluloses such as xylan. Most fungi utilize D-xylose via three enzymatic reactions, xylose reductase (XR), xylitol dehydrogenase (XDH), and xylulokinase, to form xylulose 5-phosphate, which enters pentose phosphate pathway.</text>
</comment>
<dbReference type="EC" id="1.1.1.307" evidence="2"/>
<comment type="similarity">
    <text evidence="1">Belongs to the aldo/keto reductase family.</text>
</comment>
<dbReference type="EMBL" id="DS995902">
    <property type="protein sequence ID" value="EEA22992.1"/>
    <property type="molecule type" value="Genomic_DNA"/>
</dbReference>
<evidence type="ECO:0000256" key="9">
    <source>
        <dbReference type="PIRSR" id="PIRSR000097-2"/>
    </source>
</evidence>
<dbReference type="InterPro" id="IPR023210">
    <property type="entry name" value="NADP_OxRdtase_dom"/>
</dbReference>
<dbReference type="GO" id="GO:0016652">
    <property type="term" value="F:oxidoreductase activity, acting on NAD(P)H as acceptor"/>
    <property type="evidence" value="ECO:0007669"/>
    <property type="project" value="InterPro"/>
</dbReference>
<comment type="catalytic activity">
    <reaction evidence="7">
        <text>xylitol + NAD(+) = D-xylose + NADH + H(+)</text>
        <dbReference type="Rhea" id="RHEA:27441"/>
        <dbReference type="ChEBI" id="CHEBI:15378"/>
        <dbReference type="ChEBI" id="CHEBI:17151"/>
        <dbReference type="ChEBI" id="CHEBI:53455"/>
        <dbReference type="ChEBI" id="CHEBI:57540"/>
        <dbReference type="ChEBI" id="CHEBI:57945"/>
        <dbReference type="EC" id="1.1.1.307"/>
    </reaction>
</comment>
<keyword evidence="13" id="KW-1185">Reference proteome</keyword>
<feature type="site" description="Lowers pKa of active site Tyr" evidence="10">
    <location>
        <position position="120"/>
    </location>
</feature>
<dbReference type="PIRSF" id="PIRSF000097">
    <property type="entry name" value="AKR"/>
    <property type="match status" value="1"/>
</dbReference>
<dbReference type="Gene3D" id="3.20.20.100">
    <property type="entry name" value="NADP-dependent oxidoreductase domain"/>
    <property type="match status" value="1"/>
</dbReference>
<keyword evidence="4" id="KW-0560">Oxidoreductase</keyword>
<feature type="domain" description="NADP-dependent oxidoreductase" evidence="11">
    <location>
        <begin position="62"/>
        <end position="307"/>
    </location>
</feature>
<evidence type="ECO:0000313" key="13">
    <source>
        <dbReference type="Proteomes" id="UP000001294"/>
    </source>
</evidence>
<comment type="catalytic activity">
    <reaction evidence="6">
        <text>xylitol + NADP(+) = D-xylose + NADPH + H(+)</text>
        <dbReference type="Rhea" id="RHEA:27445"/>
        <dbReference type="ChEBI" id="CHEBI:15378"/>
        <dbReference type="ChEBI" id="CHEBI:17151"/>
        <dbReference type="ChEBI" id="CHEBI:53455"/>
        <dbReference type="ChEBI" id="CHEBI:57783"/>
        <dbReference type="ChEBI" id="CHEBI:58349"/>
        <dbReference type="EC" id="1.1.1.307"/>
    </reaction>
</comment>
<evidence type="ECO:0000256" key="8">
    <source>
        <dbReference type="PIRSR" id="PIRSR000097-1"/>
    </source>
</evidence>
<evidence type="ECO:0000256" key="6">
    <source>
        <dbReference type="ARBA" id="ARBA00047534"/>
    </source>
</evidence>
<dbReference type="PANTHER" id="PTHR43827:SF3">
    <property type="entry name" value="NADP-DEPENDENT OXIDOREDUCTASE DOMAIN-CONTAINING PROTEIN"/>
    <property type="match status" value="1"/>
</dbReference>
<evidence type="ECO:0000256" key="5">
    <source>
        <dbReference type="ARBA" id="ARBA00025065"/>
    </source>
</evidence>
<dbReference type="PRINTS" id="PR00069">
    <property type="entry name" value="ALDKETRDTASE"/>
</dbReference>
<evidence type="ECO:0000256" key="7">
    <source>
        <dbReference type="ARBA" id="ARBA00049485"/>
    </source>
</evidence>
<dbReference type="InterPro" id="IPR044494">
    <property type="entry name" value="AKR3C2/3"/>
</dbReference>
<sequence length="327" mass="36508">MRLFYTAWKPHYLYPPQLQRPKQFVFRNTFRTMTSAADIPNVKVGENASVPVLAYGTGTAWYKRAGDSGINRELVESIKTAIKLGYHHLDGAEVYGTEPELGVAIKESGVAREKLFVVTKVYPNIDDIPSAIEQSLKKLQLDYVDLYLIHAPFKANSDKELQDTWAAIEKVKESGKAKEIGVSNYTKAHLETTLKTAKIPPAINQIEFHPYLQHGDLLDYHKEKGIATSAYGPLTPVTRAAGGPLDDVLAGLAKKYAVTPGDVAIRWAIERGAIAITTSSKESRLTEYLRAVKFNLTPKEVEQISELGNQKHFRSFWNDKFAADDRT</sequence>
<evidence type="ECO:0000256" key="4">
    <source>
        <dbReference type="ARBA" id="ARBA00023002"/>
    </source>
</evidence>
<organism evidence="12 13">
    <name type="scientific">Talaromyces marneffei (strain ATCC 18224 / CBS 334.59 / QM 7333)</name>
    <name type="common">Penicillium marneffei</name>
    <dbReference type="NCBI Taxonomy" id="441960"/>
    <lineage>
        <taxon>Eukaryota</taxon>
        <taxon>Fungi</taxon>
        <taxon>Dikarya</taxon>
        <taxon>Ascomycota</taxon>
        <taxon>Pezizomycotina</taxon>
        <taxon>Eurotiomycetes</taxon>
        <taxon>Eurotiomycetidae</taxon>
        <taxon>Eurotiales</taxon>
        <taxon>Trichocomaceae</taxon>
        <taxon>Talaromyces</taxon>
        <taxon>Talaromyces sect. Talaromyces</taxon>
    </lineage>
</organism>
<dbReference type="AlphaFoldDB" id="B6QHZ7"/>
<dbReference type="VEuPathDB" id="FungiDB:PMAA_095960"/>
<evidence type="ECO:0000256" key="1">
    <source>
        <dbReference type="ARBA" id="ARBA00007905"/>
    </source>
</evidence>
<gene>
    <name evidence="12" type="ORF">PMAA_095960</name>
</gene>
<dbReference type="FunFam" id="3.20.20.100:FF:000002">
    <property type="entry name" value="2,5-diketo-D-gluconic acid reductase A"/>
    <property type="match status" value="1"/>
</dbReference>
<name>B6QHZ7_TALMQ</name>
<keyword evidence="3" id="KW-0521">NADP</keyword>
<dbReference type="CDD" id="cd19120">
    <property type="entry name" value="AKR_AKR3C2-3"/>
    <property type="match status" value="1"/>
</dbReference>
<evidence type="ECO:0000256" key="3">
    <source>
        <dbReference type="ARBA" id="ARBA00022857"/>
    </source>
</evidence>
<dbReference type="Proteomes" id="UP000001294">
    <property type="component" value="Unassembled WGS sequence"/>
</dbReference>
<dbReference type="GO" id="GO:0016616">
    <property type="term" value="F:oxidoreductase activity, acting on the CH-OH group of donors, NAD or NADP as acceptor"/>
    <property type="evidence" value="ECO:0007669"/>
    <property type="project" value="UniProtKB-ARBA"/>
</dbReference>
<dbReference type="InterPro" id="IPR036812">
    <property type="entry name" value="NAD(P)_OxRdtase_dom_sf"/>
</dbReference>
<dbReference type="PROSITE" id="PS00062">
    <property type="entry name" value="ALDOKETO_REDUCTASE_2"/>
    <property type="match status" value="1"/>
</dbReference>
<accession>B6QHZ7</accession>
<evidence type="ECO:0000256" key="10">
    <source>
        <dbReference type="PIRSR" id="PIRSR000097-3"/>
    </source>
</evidence>
<evidence type="ECO:0000313" key="12">
    <source>
        <dbReference type="EMBL" id="EEA22992.1"/>
    </source>
</evidence>
<dbReference type="InterPro" id="IPR020471">
    <property type="entry name" value="AKR"/>
</dbReference>
<evidence type="ECO:0000256" key="2">
    <source>
        <dbReference type="ARBA" id="ARBA00012845"/>
    </source>
</evidence>
<proteinExistence type="inferred from homology"/>
<dbReference type="Pfam" id="PF00248">
    <property type="entry name" value="Aldo_ket_red"/>
    <property type="match status" value="1"/>
</dbReference>
<dbReference type="PANTHER" id="PTHR43827">
    <property type="entry name" value="2,5-DIKETO-D-GLUCONIC ACID REDUCTASE"/>
    <property type="match status" value="1"/>
</dbReference>
<dbReference type="OrthoDB" id="416253at2759"/>
<dbReference type="PhylomeDB" id="B6QHZ7"/>
<dbReference type="InterPro" id="IPR018170">
    <property type="entry name" value="Aldo/ket_reductase_CS"/>
</dbReference>
<feature type="active site" description="Proton donor" evidence="8">
    <location>
        <position position="95"/>
    </location>
</feature>